<accession>A0AAU8BVD7</accession>
<evidence type="ECO:0000313" key="1">
    <source>
        <dbReference type="EMBL" id="XCD29529.1"/>
    </source>
</evidence>
<sequence length="32" mass="3601">MAIWSNRKKKGLLNCVLSLKILPLGLYLPCIT</sequence>
<dbReference type="EMBL" id="PP554578">
    <property type="protein sequence ID" value="XCD29529.1"/>
    <property type="molecule type" value="Genomic_DNA"/>
</dbReference>
<proteinExistence type="predicted"/>
<organism evidence="1">
    <name type="scientific">Salmonella phage PMBT27</name>
    <dbReference type="NCBI Taxonomy" id="3137285"/>
    <lineage>
        <taxon>Viruses</taxon>
    </lineage>
</organism>
<protein>
    <submittedName>
        <fullName evidence="1">Uncharacterized protein</fullName>
    </submittedName>
</protein>
<reference evidence="1" key="1">
    <citation type="submission" date="2024-03" db="EMBL/GenBank/DDBJ databases">
        <title>This phage originates from the Bacteriophage catalogue of the Bacteriophage Competence Centre, Department of Microbiology und Biotechnology, Max Rubner-Institut, Kiel, Germany.</title>
        <authorList>
            <person name="Sprotte S."/>
            <person name="Brinks E."/>
        </authorList>
    </citation>
    <scope>NUCLEOTIDE SEQUENCE</scope>
</reference>
<name>A0AAU8BVD7_9VIRU</name>